<dbReference type="Proteomes" id="UP000468766">
    <property type="component" value="Unassembled WGS sequence"/>
</dbReference>
<reference evidence="2 3" key="1">
    <citation type="submission" date="2019-10" db="EMBL/GenBank/DDBJ databases">
        <title>Whole-genome sequence of the extremophile Heliorestis acidaminivorans DSM 24790.</title>
        <authorList>
            <person name="Kyndt J.A."/>
            <person name="Meyer T.E."/>
        </authorList>
    </citation>
    <scope>NUCLEOTIDE SEQUENCE [LARGE SCALE GENOMIC DNA]</scope>
    <source>
        <strain evidence="2 3">DSM 24790</strain>
    </source>
</reference>
<accession>A0A6I0EU83</accession>
<evidence type="ECO:0000313" key="3">
    <source>
        <dbReference type="Proteomes" id="UP000468766"/>
    </source>
</evidence>
<dbReference type="InterPro" id="IPR013249">
    <property type="entry name" value="RNA_pol_sigma70_r4_t2"/>
</dbReference>
<dbReference type="RefSeq" id="WP_151618687.1">
    <property type="nucleotide sequence ID" value="NZ_WBXO01000002.1"/>
</dbReference>
<dbReference type="InterPro" id="IPR013324">
    <property type="entry name" value="RNA_pol_sigma_r3/r4-like"/>
</dbReference>
<dbReference type="AlphaFoldDB" id="A0A6I0EU83"/>
<evidence type="ECO:0000313" key="2">
    <source>
        <dbReference type="EMBL" id="KAB2953744.1"/>
    </source>
</evidence>
<protein>
    <submittedName>
        <fullName evidence="2">Sigma-70 family RNA polymerase sigma factor</fullName>
    </submittedName>
</protein>
<dbReference type="OrthoDB" id="2043637at2"/>
<proteinExistence type="predicted"/>
<evidence type="ECO:0000259" key="1">
    <source>
        <dbReference type="Pfam" id="PF08281"/>
    </source>
</evidence>
<dbReference type="GO" id="GO:0003677">
    <property type="term" value="F:DNA binding"/>
    <property type="evidence" value="ECO:0007669"/>
    <property type="project" value="InterPro"/>
</dbReference>
<comment type="caution">
    <text evidence="2">The sequence shown here is derived from an EMBL/GenBank/DDBJ whole genome shotgun (WGS) entry which is preliminary data.</text>
</comment>
<feature type="domain" description="RNA polymerase sigma factor 70 region 4 type 2" evidence="1">
    <location>
        <begin position="102"/>
        <end position="145"/>
    </location>
</feature>
<dbReference type="Pfam" id="PF08281">
    <property type="entry name" value="Sigma70_r4_2"/>
    <property type="match status" value="1"/>
</dbReference>
<dbReference type="Gene3D" id="1.20.140.160">
    <property type="match status" value="1"/>
</dbReference>
<keyword evidence="3" id="KW-1185">Reference proteome</keyword>
<organism evidence="2 3">
    <name type="scientific">Heliorestis acidaminivorans</name>
    <dbReference type="NCBI Taxonomy" id="553427"/>
    <lineage>
        <taxon>Bacteria</taxon>
        <taxon>Bacillati</taxon>
        <taxon>Bacillota</taxon>
        <taxon>Clostridia</taxon>
        <taxon>Eubacteriales</taxon>
        <taxon>Heliobacteriaceae</taxon>
        <taxon>Heliorestis</taxon>
    </lineage>
</organism>
<name>A0A6I0EU83_9FIRM</name>
<gene>
    <name evidence="2" type="ORF">F9B85_03760</name>
</gene>
<dbReference type="SUPFAM" id="SSF88659">
    <property type="entry name" value="Sigma3 and sigma4 domains of RNA polymerase sigma factors"/>
    <property type="match status" value="1"/>
</dbReference>
<dbReference type="EMBL" id="WBXO01000002">
    <property type="protein sequence ID" value="KAB2953744.1"/>
    <property type="molecule type" value="Genomic_DNA"/>
</dbReference>
<sequence>MLINDNQQSTKEYFLTIDGQEIPVTEEVYRAYKRPVWTERKRKEREKRCRDEKGNRCTKDCSKCDRDRTGSVLSLDKFIEDGFEVTDSIDVAELIADKLLFEELATALNELDPKNRRIAELYGEGLSEREIAAKVGLSQKGVNKRKPKIFDQLRQQLKDFQ</sequence>
<dbReference type="GO" id="GO:0006352">
    <property type="term" value="P:DNA-templated transcription initiation"/>
    <property type="evidence" value="ECO:0007669"/>
    <property type="project" value="InterPro"/>
</dbReference>
<dbReference type="GO" id="GO:0016987">
    <property type="term" value="F:sigma factor activity"/>
    <property type="evidence" value="ECO:0007669"/>
    <property type="project" value="InterPro"/>
</dbReference>